<proteinExistence type="predicted"/>
<evidence type="ECO:0000313" key="2">
    <source>
        <dbReference type="EMBL" id="EDA7345850.1"/>
    </source>
</evidence>
<sequence>MAKLPRRKCANKECRQWFHPIR</sequence>
<organism evidence="2">
    <name type="scientific">Salmonella typhimurium</name>
    <dbReference type="NCBI Taxonomy" id="90371"/>
    <lineage>
        <taxon>Bacteria</taxon>
        <taxon>Pseudomonadati</taxon>
        <taxon>Pseudomonadota</taxon>
        <taxon>Gammaproteobacteria</taxon>
        <taxon>Enterobacterales</taxon>
        <taxon>Enterobacteriaceae</taxon>
        <taxon>Salmonella</taxon>
    </lineage>
</organism>
<comment type="caution">
    <text evidence="2">The sequence shown here is derived from an EMBL/GenBank/DDBJ whole genome shotgun (WGS) entry which is preliminary data.</text>
</comment>
<feature type="non-terminal residue" evidence="2">
    <location>
        <position position="22"/>
    </location>
</feature>
<dbReference type="EMBL" id="AALLBL010000120">
    <property type="protein sequence ID" value="EDA7345850.1"/>
    <property type="molecule type" value="Genomic_DNA"/>
</dbReference>
<dbReference type="AlphaFoldDB" id="A0A626E6V9"/>
<name>A0A626E6V9_SALTM</name>
<accession>A0A626E6V9</accession>
<gene>
    <name evidence="2" type="ORF">A3U32_24975</name>
    <name evidence="1" type="ORF">ZV17_24290</name>
</gene>
<protein>
    <submittedName>
        <fullName evidence="2">Recombination protein NinG</fullName>
    </submittedName>
</protein>
<evidence type="ECO:0000313" key="1">
    <source>
        <dbReference type="EMBL" id="ECV7181603.1"/>
    </source>
</evidence>
<reference evidence="2" key="1">
    <citation type="submission" date="2018-07" db="EMBL/GenBank/DDBJ databases">
        <authorList>
            <person name="Ashton P.M."/>
            <person name="Dallman T."/>
            <person name="Nair S."/>
            <person name="De Pinna E."/>
            <person name="Peters T."/>
            <person name="Grant K."/>
        </authorList>
    </citation>
    <scope>NUCLEOTIDE SEQUENCE</scope>
    <source>
        <strain evidence="2">149207</strain>
        <strain evidence="1">55587</strain>
    </source>
</reference>
<dbReference type="EMBL" id="AAKUBW010000069">
    <property type="protein sequence ID" value="ECV7181603.1"/>
    <property type="molecule type" value="Genomic_DNA"/>
</dbReference>